<protein>
    <recommendedName>
        <fullName evidence="6">RING-type domain-containing protein</fullName>
    </recommendedName>
</protein>
<feature type="compositionally biased region" description="Basic and acidic residues" evidence="5">
    <location>
        <begin position="407"/>
        <end position="421"/>
    </location>
</feature>
<evidence type="ECO:0000259" key="6">
    <source>
        <dbReference type="PROSITE" id="PS50089"/>
    </source>
</evidence>
<evidence type="ECO:0000256" key="2">
    <source>
        <dbReference type="ARBA" id="ARBA00022771"/>
    </source>
</evidence>
<dbReference type="SUPFAM" id="SSF57850">
    <property type="entry name" value="RING/U-box"/>
    <property type="match status" value="1"/>
</dbReference>
<feature type="compositionally biased region" description="Polar residues" evidence="5">
    <location>
        <begin position="377"/>
        <end position="391"/>
    </location>
</feature>
<dbReference type="CDD" id="cd16574">
    <property type="entry name" value="RING-HC_Topors"/>
    <property type="match status" value="1"/>
</dbReference>
<feature type="compositionally biased region" description="Basic and acidic residues" evidence="5">
    <location>
        <begin position="228"/>
        <end position="249"/>
    </location>
</feature>
<evidence type="ECO:0000256" key="4">
    <source>
        <dbReference type="PROSITE-ProRule" id="PRU00175"/>
    </source>
</evidence>
<evidence type="ECO:0000313" key="7">
    <source>
        <dbReference type="EMBL" id="CAK0786135.1"/>
    </source>
</evidence>
<dbReference type="Pfam" id="PF13639">
    <property type="entry name" value="zf-RING_2"/>
    <property type="match status" value="1"/>
</dbReference>
<accession>A0AAV1IIU3</accession>
<dbReference type="PANTHER" id="PTHR47692">
    <property type="entry name" value="RING/U-BOX SUPERFAMILY PROTEIN"/>
    <property type="match status" value="1"/>
</dbReference>
<feature type="domain" description="RING-type" evidence="6">
    <location>
        <begin position="4"/>
        <end position="54"/>
    </location>
</feature>
<dbReference type="InterPro" id="IPR001841">
    <property type="entry name" value="Znf_RING"/>
</dbReference>
<dbReference type="EMBL" id="CAUYUE010000014">
    <property type="protein sequence ID" value="CAK0786135.1"/>
    <property type="molecule type" value="Genomic_DNA"/>
</dbReference>
<dbReference type="GO" id="GO:0008270">
    <property type="term" value="F:zinc ion binding"/>
    <property type="evidence" value="ECO:0007669"/>
    <property type="project" value="UniProtKB-KW"/>
</dbReference>
<dbReference type="InterPro" id="IPR013083">
    <property type="entry name" value="Znf_RING/FYVE/PHD"/>
</dbReference>
<dbReference type="Proteomes" id="UP001314263">
    <property type="component" value="Unassembled WGS sequence"/>
</dbReference>
<dbReference type="Gene3D" id="3.30.40.10">
    <property type="entry name" value="Zinc/RING finger domain, C3HC4 (zinc finger)"/>
    <property type="match status" value="1"/>
</dbReference>
<comment type="caution">
    <text evidence="7">The sequence shown here is derived from an EMBL/GenBank/DDBJ whole genome shotgun (WGS) entry which is preliminary data.</text>
</comment>
<evidence type="ECO:0000256" key="1">
    <source>
        <dbReference type="ARBA" id="ARBA00022723"/>
    </source>
</evidence>
<name>A0AAV1IIU3_9CHLO</name>
<dbReference type="PROSITE" id="PS50089">
    <property type="entry name" value="ZF_RING_2"/>
    <property type="match status" value="1"/>
</dbReference>
<proteinExistence type="predicted"/>
<keyword evidence="2 4" id="KW-0863">Zinc-finger</keyword>
<dbReference type="InterPro" id="IPR017907">
    <property type="entry name" value="Znf_RING_CS"/>
</dbReference>
<dbReference type="PANTHER" id="PTHR47692:SF2">
    <property type="entry name" value="ZINC FINGER RING-TYPE DOMAIN CONTAINING PROTEIN"/>
    <property type="match status" value="1"/>
</dbReference>
<reference evidence="7 8" key="1">
    <citation type="submission" date="2023-10" db="EMBL/GenBank/DDBJ databases">
        <authorList>
            <person name="Maclean D."/>
            <person name="Macfadyen A."/>
        </authorList>
    </citation>
    <scope>NUCLEOTIDE SEQUENCE [LARGE SCALE GENOMIC DNA]</scope>
</reference>
<dbReference type="PROSITE" id="PS00518">
    <property type="entry name" value="ZF_RING_1"/>
    <property type="match status" value="1"/>
</dbReference>
<keyword evidence="3" id="KW-0862">Zinc</keyword>
<dbReference type="AlphaFoldDB" id="A0AAV1IIU3"/>
<feature type="region of interest" description="Disordered" evidence="5">
    <location>
        <begin position="228"/>
        <end position="281"/>
    </location>
</feature>
<dbReference type="InterPro" id="IPR058746">
    <property type="entry name" value="Znf_RING-type_Topors"/>
</dbReference>
<dbReference type="SMART" id="SM00184">
    <property type="entry name" value="RING"/>
    <property type="match status" value="1"/>
</dbReference>
<sequence>MSICSICLQRIAEEDEAFVEGCLHRFCFSCISRWSLSQLKAKSTFSALACPLCKQPYHSVFTDLSSNYFRRHSFINGAVRRGAANSPADFLPSAEQLRRRSLYFTAQPTGRERALKAEVSAAALHRPQVEQWVDRELQGLLLDSDVSVVAQHIQGSISAAFPQVKKRGPGSGKRIVVKRDKCVEVASGSAASYLQDLSGRFATELWEYVASGLSIQAYDRAVFGAGPEAKKQHENEDAMRSAGEAKEEGELSEAEAEAQTEAQRQASDEPQISLSYHTDGYDSQDSEAYIPLVKGTLQSTVTNNSAKALQPGGPPQRRDGCANDCADGPGEAAGDSNTPLPGSPAPESMAAAAVQADASANSSKADTLMVADRPKETLSSQGIQEDSTQSIRRSDGKKRKRKTQRKGKIDKQKRNEGHDGLGIEVQTKALEAGGCASSDQGLEQLRKAALEWANKADFP</sequence>
<keyword evidence="8" id="KW-1185">Reference proteome</keyword>
<keyword evidence="1" id="KW-0479">Metal-binding</keyword>
<feature type="compositionally biased region" description="Low complexity" evidence="5">
    <location>
        <begin position="348"/>
        <end position="363"/>
    </location>
</feature>
<evidence type="ECO:0000256" key="3">
    <source>
        <dbReference type="ARBA" id="ARBA00022833"/>
    </source>
</evidence>
<feature type="compositionally biased region" description="Basic residues" evidence="5">
    <location>
        <begin position="395"/>
        <end position="406"/>
    </location>
</feature>
<feature type="region of interest" description="Disordered" evidence="5">
    <location>
        <begin position="305"/>
        <end position="422"/>
    </location>
</feature>
<organism evidence="7 8">
    <name type="scientific">Coccomyxa viridis</name>
    <dbReference type="NCBI Taxonomy" id="1274662"/>
    <lineage>
        <taxon>Eukaryota</taxon>
        <taxon>Viridiplantae</taxon>
        <taxon>Chlorophyta</taxon>
        <taxon>core chlorophytes</taxon>
        <taxon>Trebouxiophyceae</taxon>
        <taxon>Trebouxiophyceae incertae sedis</taxon>
        <taxon>Coccomyxaceae</taxon>
        <taxon>Coccomyxa</taxon>
    </lineage>
</organism>
<gene>
    <name evidence="7" type="ORF">CVIRNUC_009348</name>
</gene>
<evidence type="ECO:0000313" key="8">
    <source>
        <dbReference type="Proteomes" id="UP001314263"/>
    </source>
</evidence>
<evidence type="ECO:0000256" key="5">
    <source>
        <dbReference type="SAM" id="MobiDB-lite"/>
    </source>
</evidence>